<comment type="similarity">
    <text evidence="1">Belongs to the type-B carboxylesterase/lipase family.</text>
</comment>
<feature type="chain" id="PRO_5004348380" evidence="3">
    <location>
        <begin position="24"/>
        <end position="464"/>
    </location>
</feature>
<sequence>MPSLHPLLPAALLLLARIAFVAADPVVAVRNGSYAGLHLPQFGQDLFLGMPYAQDAGGANRFRVPQALTETWNGTRPATNYSHACPDADPADDAVYGMSENCLSVNVVRPAGLGAEAKMPVLVWIHGGSYQQGTSGLPNYNLTYIVQRSVEIAWYNGSSWYQPIYDKIVDQVNCSAAIDTLACLRTVPYDTLYPFLNSSIVGGPGFYPTVDGDIMPAYPTELLHTGRFAHVPHLYGTNTDEGTDNAPADGTINTDADLRHYLLHRTGFNFPPATVDRLLELYPDDPAAGIPANTGAERFADLGWQYKRVAAIVGDAFYHAPRLDDARHYAAGTTATYVYRFNTRAFVNATTANSTDYVGTLAPASKGVSHFTEVAFVMGNPAFTGPWPEYRALSAVMGAQWVRFAHAGDPNGEGLPAWPRYGDGADGSNLVLQTEAQGGAYVEADTYRLAGREFLTEWARRRHV</sequence>
<dbReference type="SUPFAM" id="SSF53474">
    <property type="entry name" value="alpha/beta-Hydrolases"/>
    <property type="match status" value="1"/>
</dbReference>
<proteinExistence type="inferred from homology"/>
<dbReference type="InterPro" id="IPR002018">
    <property type="entry name" value="CarbesteraseB"/>
</dbReference>
<dbReference type="EMBL" id="KB916885">
    <property type="protein sequence ID" value="EOD43180.1"/>
    <property type="molecule type" value="Genomic_DNA"/>
</dbReference>
<evidence type="ECO:0000313" key="5">
    <source>
        <dbReference type="EMBL" id="EOD43180.1"/>
    </source>
</evidence>
<dbReference type="KEGG" id="npa:UCRNP2_10109"/>
<evidence type="ECO:0000259" key="4">
    <source>
        <dbReference type="Pfam" id="PF00135"/>
    </source>
</evidence>
<feature type="domain" description="Carboxylesterase type B" evidence="4">
    <location>
        <begin position="163"/>
        <end position="435"/>
    </location>
</feature>
<dbReference type="OMA" id="WLIPKGW"/>
<dbReference type="InterPro" id="IPR050654">
    <property type="entry name" value="AChE-related_enzymes"/>
</dbReference>
<gene>
    <name evidence="5" type="ORF">UCRNP2_10109</name>
</gene>
<organism evidence="5 6">
    <name type="scientific">Botryosphaeria parva (strain UCR-NP2)</name>
    <name type="common">Grapevine canker fungus</name>
    <name type="synonym">Neofusicoccum parvum</name>
    <dbReference type="NCBI Taxonomy" id="1287680"/>
    <lineage>
        <taxon>Eukaryota</taxon>
        <taxon>Fungi</taxon>
        <taxon>Dikarya</taxon>
        <taxon>Ascomycota</taxon>
        <taxon>Pezizomycotina</taxon>
        <taxon>Dothideomycetes</taxon>
        <taxon>Dothideomycetes incertae sedis</taxon>
        <taxon>Botryosphaeriales</taxon>
        <taxon>Botryosphaeriaceae</taxon>
        <taxon>Neofusicoccum</taxon>
    </lineage>
</organism>
<dbReference type="AlphaFoldDB" id="R1FVQ4"/>
<dbReference type="PANTHER" id="PTHR43918:SF4">
    <property type="entry name" value="CARBOXYLIC ESTER HYDROLASE"/>
    <property type="match status" value="1"/>
</dbReference>
<name>R1FVQ4_BOTPV</name>
<dbReference type="PANTHER" id="PTHR43918">
    <property type="entry name" value="ACETYLCHOLINESTERASE"/>
    <property type="match status" value="1"/>
</dbReference>
<evidence type="ECO:0000313" key="6">
    <source>
        <dbReference type="Proteomes" id="UP000013521"/>
    </source>
</evidence>
<keyword evidence="3" id="KW-0732">Signal</keyword>
<dbReference type="GO" id="GO:0052689">
    <property type="term" value="F:carboxylic ester hydrolase activity"/>
    <property type="evidence" value="ECO:0007669"/>
    <property type="project" value="TreeGrafter"/>
</dbReference>
<dbReference type="HOGENOM" id="CLU_006586_10_6_1"/>
<keyword evidence="2" id="KW-0378">Hydrolase</keyword>
<dbReference type="InterPro" id="IPR029058">
    <property type="entry name" value="AB_hydrolase_fold"/>
</dbReference>
<feature type="domain" description="Carboxylesterase type B" evidence="4">
    <location>
        <begin position="24"/>
        <end position="148"/>
    </location>
</feature>
<dbReference type="Pfam" id="PF00135">
    <property type="entry name" value="COesterase"/>
    <property type="match status" value="2"/>
</dbReference>
<dbReference type="eggNOG" id="KOG1516">
    <property type="taxonomic scope" value="Eukaryota"/>
</dbReference>
<feature type="signal peptide" evidence="3">
    <location>
        <begin position="1"/>
        <end position="23"/>
    </location>
</feature>
<protein>
    <submittedName>
        <fullName evidence="5">Putative lipase 3 protein</fullName>
    </submittedName>
</protein>
<dbReference type="eggNOG" id="KOG4389">
    <property type="taxonomic scope" value="Eukaryota"/>
</dbReference>
<dbReference type="OrthoDB" id="408631at2759"/>
<accession>R1FVQ4</accession>
<evidence type="ECO:0000256" key="1">
    <source>
        <dbReference type="ARBA" id="ARBA00005964"/>
    </source>
</evidence>
<dbReference type="Gene3D" id="3.40.50.1820">
    <property type="entry name" value="alpha/beta hydrolase"/>
    <property type="match status" value="2"/>
</dbReference>
<reference evidence="6" key="1">
    <citation type="journal article" date="2013" name="Genome Announc.">
        <title>Draft genome sequence of Neofusicoccum parvum isolate UCR-NP2, a fungal vascular pathogen associated with grapevine cankers.</title>
        <authorList>
            <person name="Blanco-Ulate B."/>
            <person name="Rolshausen P."/>
            <person name="Cantu D."/>
        </authorList>
    </citation>
    <scope>NUCLEOTIDE SEQUENCE [LARGE SCALE GENOMIC DNA]</scope>
    <source>
        <strain evidence="6">UCR-NP2</strain>
    </source>
</reference>
<evidence type="ECO:0000256" key="3">
    <source>
        <dbReference type="SAM" id="SignalP"/>
    </source>
</evidence>
<dbReference type="Proteomes" id="UP000013521">
    <property type="component" value="Unassembled WGS sequence"/>
</dbReference>
<evidence type="ECO:0000256" key="2">
    <source>
        <dbReference type="ARBA" id="ARBA00022801"/>
    </source>
</evidence>